<gene>
    <name evidence="2" type="ORF">PHYBLDRAFT_141193</name>
</gene>
<sequence>MPESFDFTSTPPDEKTPWKNPIKHRGEDAWNGSKEARTHPELCSTGYGTIDIDIGADSDTGSATTTGLSKSSTKNPAPHPDQQNSNSNSKQNETKSESDDLKEHDGFGHTVHTKPSPQNYVHRDLKDI</sequence>
<feature type="region of interest" description="Disordered" evidence="1">
    <location>
        <begin position="1"/>
        <end position="128"/>
    </location>
</feature>
<evidence type="ECO:0000313" key="2">
    <source>
        <dbReference type="EMBL" id="OAD77307.1"/>
    </source>
</evidence>
<feature type="compositionally biased region" description="Polar residues" evidence="1">
    <location>
        <begin position="1"/>
        <end position="11"/>
    </location>
</feature>
<evidence type="ECO:0000256" key="1">
    <source>
        <dbReference type="SAM" id="MobiDB-lite"/>
    </source>
</evidence>
<dbReference type="EMBL" id="KV440974">
    <property type="protein sequence ID" value="OAD77307.1"/>
    <property type="molecule type" value="Genomic_DNA"/>
</dbReference>
<name>A0A162PZ15_PHYB8</name>
<dbReference type="GeneID" id="28991452"/>
<feature type="compositionally biased region" description="Polar residues" evidence="1">
    <location>
        <begin position="59"/>
        <end position="75"/>
    </location>
</feature>
<feature type="compositionally biased region" description="Basic and acidic residues" evidence="1">
    <location>
        <begin position="92"/>
        <end position="107"/>
    </location>
</feature>
<evidence type="ECO:0000313" key="3">
    <source>
        <dbReference type="Proteomes" id="UP000077315"/>
    </source>
</evidence>
<dbReference type="InParanoid" id="A0A162PZ15"/>
<protein>
    <submittedName>
        <fullName evidence="2">Uncharacterized protein</fullName>
    </submittedName>
</protein>
<dbReference type="AlphaFoldDB" id="A0A162PZ15"/>
<dbReference type="Proteomes" id="UP000077315">
    <property type="component" value="Unassembled WGS sequence"/>
</dbReference>
<dbReference type="OrthoDB" id="2372493at2759"/>
<dbReference type="RefSeq" id="XP_018295347.1">
    <property type="nucleotide sequence ID" value="XM_018430546.1"/>
</dbReference>
<proteinExistence type="predicted"/>
<dbReference type="VEuPathDB" id="FungiDB:PHYBLDRAFT_141193"/>
<accession>A0A162PZ15</accession>
<feature type="compositionally biased region" description="Basic and acidic residues" evidence="1">
    <location>
        <begin position="24"/>
        <end position="40"/>
    </location>
</feature>
<keyword evidence="3" id="KW-1185">Reference proteome</keyword>
<feature type="compositionally biased region" description="Low complexity" evidence="1">
    <location>
        <begin position="82"/>
        <end position="91"/>
    </location>
</feature>
<organism evidence="2 3">
    <name type="scientific">Phycomyces blakesleeanus (strain ATCC 8743b / DSM 1359 / FGSC 10004 / NBRC 33097 / NRRL 1555)</name>
    <dbReference type="NCBI Taxonomy" id="763407"/>
    <lineage>
        <taxon>Eukaryota</taxon>
        <taxon>Fungi</taxon>
        <taxon>Fungi incertae sedis</taxon>
        <taxon>Mucoromycota</taxon>
        <taxon>Mucoromycotina</taxon>
        <taxon>Mucoromycetes</taxon>
        <taxon>Mucorales</taxon>
        <taxon>Phycomycetaceae</taxon>
        <taxon>Phycomyces</taxon>
    </lineage>
</organism>
<reference evidence="3" key="1">
    <citation type="submission" date="2015-06" db="EMBL/GenBank/DDBJ databases">
        <title>Expansion of signal transduction pathways in fungi by whole-genome duplication.</title>
        <authorList>
            <consortium name="DOE Joint Genome Institute"/>
            <person name="Corrochano L.M."/>
            <person name="Kuo A."/>
            <person name="Marcet-Houben M."/>
            <person name="Polaino S."/>
            <person name="Salamov A."/>
            <person name="Villalobos J.M."/>
            <person name="Alvarez M.I."/>
            <person name="Avalos J."/>
            <person name="Benito E.P."/>
            <person name="Benoit I."/>
            <person name="Burger G."/>
            <person name="Camino L.P."/>
            <person name="Canovas D."/>
            <person name="Cerda-Olmedo E."/>
            <person name="Cheng J.-F."/>
            <person name="Dominguez A."/>
            <person name="Elias M."/>
            <person name="Eslava A.P."/>
            <person name="Glaser F."/>
            <person name="Grimwood J."/>
            <person name="Gutierrez G."/>
            <person name="Heitman J."/>
            <person name="Henrissat B."/>
            <person name="Iturriaga E.A."/>
            <person name="Lang B.F."/>
            <person name="Lavin J.L."/>
            <person name="Lee S."/>
            <person name="Li W."/>
            <person name="Lindquist E."/>
            <person name="Lopez-Garcia S."/>
            <person name="Luque E.M."/>
            <person name="Marcos A.T."/>
            <person name="Martin J."/>
            <person name="McCluskey K."/>
            <person name="Medina H.R."/>
            <person name="Miralles-Duran A."/>
            <person name="Miyazaki A."/>
            <person name="Munoz-Torres E."/>
            <person name="Oguiza J.A."/>
            <person name="Ohm R."/>
            <person name="Olmedo M."/>
            <person name="Orejas M."/>
            <person name="Ortiz-Castellanos L."/>
            <person name="Pisabarro A.G."/>
            <person name="Rodriguez-Romero J."/>
            <person name="Ruiz-Herrera J."/>
            <person name="Ruiz-Vazquez R."/>
            <person name="Sanz C."/>
            <person name="Schackwitz W."/>
            <person name="Schmutz J."/>
            <person name="Shahriari M."/>
            <person name="Shelest E."/>
            <person name="Silva-Franco F."/>
            <person name="Soanes D."/>
            <person name="Syed K."/>
            <person name="Tagua V.G."/>
            <person name="Talbot N.J."/>
            <person name="Thon M."/>
            <person name="De vries R.P."/>
            <person name="Wiebenga A."/>
            <person name="Yadav J.S."/>
            <person name="Braun E.L."/>
            <person name="Baker S."/>
            <person name="Garre V."/>
            <person name="Horwitz B."/>
            <person name="Torres-Martinez S."/>
            <person name="Idnurm A."/>
            <person name="Herrera-Estrella A."/>
            <person name="Gabaldon T."/>
            <person name="Grigoriev I.V."/>
        </authorList>
    </citation>
    <scope>NUCLEOTIDE SEQUENCE [LARGE SCALE GENOMIC DNA]</scope>
    <source>
        <strain evidence="3">NRRL 1555(-)</strain>
    </source>
</reference>